<dbReference type="InterPro" id="IPR037524">
    <property type="entry name" value="PA14/GLEYA"/>
</dbReference>
<dbReference type="EMBL" id="JAKHSK010000005">
    <property type="protein sequence ID" value="MCL6217685.1"/>
    <property type="molecule type" value="Genomic_DNA"/>
</dbReference>
<dbReference type="Pfam" id="PF00149">
    <property type="entry name" value="Metallophos"/>
    <property type="match status" value="1"/>
</dbReference>
<feature type="chain" id="PRO_5040908996" evidence="1">
    <location>
        <begin position="20"/>
        <end position="643"/>
    </location>
</feature>
<proteinExistence type="predicted"/>
<dbReference type="SUPFAM" id="SSF56300">
    <property type="entry name" value="Metallo-dependent phosphatases"/>
    <property type="match status" value="1"/>
</dbReference>
<dbReference type="InterPro" id="IPR029052">
    <property type="entry name" value="Metallo-depent_PP-like"/>
</dbReference>
<dbReference type="PANTHER" id="PTHR43143:SF1">
    <property type="entry name" value="SERINE_THREONINE-PROTEIN PHOSPHATASE CPPED1"/>
    <property type="match status" value="1"/>
</dbReference>
<accession>A0A9X1ZU96</accession>
<feature type="signal peptide" evidence="1">
    <location>
        <begin position="1"/>
        <end position="19"/>
    </location>
</feature>
<evidence type="ECO:0000313" key="4">
    <source>
        <dbReference type="Proteomes" id="UP001139521"/>
    </source>
</evidence>
<name>A0A9X1ZU96_9FLAO</name>
<keyword evidence="4" id="KW-1185">Reference proteome</keyword>
<protein>
    <submittedName>
        <fullName evidence="3">PA14 domain-containing protein</fullName>
    </submittedName>
</protein>
<dbReference type="SUPFAM" id="SSF56988">
    <property type="entry name" value="Anthrax protective antigen"/>
    <property type="match status" value="1"/>
</dbReference>
<evidence type="ECO:0000256" key="1">
    <source>
        <dbReference type="SAM" id="SignalP"/>
    </source>
</evidence>
<dbReference type="PANTHER" id="PTHR43143">
    <property type="entry name" value="METALLOPHOSPHOESTERASE, CALCINEURIN SUPERFAMILY"/>
    <property type="match status" value="1"/>
</dbReference>
<dbReference type="Pfam" id="PF13290">
    <property type="entry name" value="CHB_HEX_C_1"/>
    <property type="match status" value="1"/>
</dbReference>
<dbReference type="InterPro" id="IPR051918">
    <property type="entry name" value="STPP_CPPED1"/>
</dbReference>
<keyword evidence="1" id="KW-0732">Signal</keyword>
<gene>
    <name evidence="3" type="ORF">L1967_05185</name>
</gene>
<dbReference type="InterPro" id="IPR059177">
    <property type="entry name" value="GH29D-like_dom"/>
</dbReference>
<dbReference type="RefSeq" id="WP_249600664.1">
    <property type="nucleotide sequence ID" value="NZ_JAKHSK010000005.1"/>
</dbReference>
<dbReference type="Gene3D" id="3.60.21.10">
    <property type="match status" value="1"/>
</dbReference>
<dbReference type="InterPro" id="IPR011658">
    <property type="entry name" value="PA14_dom"/>
</dbReference>
<evidence type="ECO:0000313" key="3">
    <source>
        <dbReference type="EMBL" id="MCL6217685.1"/>
    </source>
</evidence>
<dbReference type="InterPro" id="IPR004843">
    <property type="entry name" value="Calcineurin-like_PHP"/>
</dbReference>
<reference evidence="3" key="1">
    <citation type="submission" date="2022-01" db="EMBL/GenBank/DDBJ databases">
        <title>Genome sequencing of Zunongwangia sp. M21534 genome.</title>
        <authorList>
            <person name="Chen Y."/>
            <person name="Dong C."/>
            <person name="Shao Z."/>
        </authorList>
    </citation>
    <scope>NUCLEOTIDE SEQUENCE</scope>
    <source>
        <strain evidence="3">MCCC M21534</strain>
    </source>
</reference>
<dbReference type="SMART" id="SM00758">
    <property type="entry name" value="PA14"/>
    <property type="match status" value="1"/>
</dbReference>
<sequence>MNAYRVFVIFLFISYFLNAQEANFEAGIDNIDGKVPWSSKAFNNDTSNFKFAIISDRTFGHRPGVFGKGINALNLIQPEFVISIGDMIEGETHDLDEIHQQWNEFDSILDHLQMKYFYLPGNHDYTNQIMAKEWEKKLGQSYYYFKYKNSLFLVLNANAEPDDIALSKKQIAYFKKGLETHKDVKWTFVFMHQPLWYSGNNRFSELEEALADRPYTVFAGHRHRYRQEIRNGRIYIALGTTGGGSRLRGEKLGEFDHVTSVSVRPDGPVITNLKLDGVLPMDIAQRKDDDKILALSEATDFKELFLFDENNLNGKIALNIKNNGNDTIYFNGSLQHHQQLNFNTSKIDAKINPNSKKDIFISWHLLESVDFMELQDIILNYVVSYKTEINEPKFEIRSDRHIKLKNTSSILSFNAPRIFIEDQTVKITSEFDQFDLYYTTGNEDPTKESEIYTSPFTIKKSTKIKARIIDAQTGFSSKIESTDYNKVKFIPATTVPRTKLSTGLTYKQFNGRFGSVDEFKNMTPAKEGSVFDFDVNKIMPAEADNFGLEYNGLVDIPEDGLYIFKSVSDDGSKIYINDKLVVDNDRSTPNRTAIGYIPLKKGLHPIKVLFCERGGEQFLECSLKLQQAENFIDITNNMLFHYQ</sequence>
<dbReference type="Pfam" id="PF07691">
    <property type="entry name" value="PA14"/>
    <property type="match status" value="1"/>
</dbReference>
<dbReference type="Proteomes" id="UP001139521">
    <property type="component" value="Unassembled WGS sequence"/>
</dbReference>
<organism evidence="3 4">
    <name type="scientific">Zunongwangia pacifica</name>
    <dbReference type="NCBI Taxonomy" id="2911062"/>
    <lineage>
        <taxon>Bacteria</taxon>
        <taxon>Pseudomonadati</taxon>
        <taxon>Bacteroidota</taxon>
        <taxon>Flavobacteriia</taxon>
        <taxon>Flavobacteriales</taxon>
        <taxon>Flavobacteriaceae</taxon>
        <taxon>Zunongwangia</taxon>
    </lineage>
</organism>
<dbReference type="Gene3D" id="3.90.182.10">
    <property type="entry name" value="Toxin - Anthrax Protective Antigen,domain 1"/>
    <property type="match status" value="1"/>
</dbReference>
<evidence type="ECO:0000259" key="2">
    <source>
        <dbReference type="PROSITE" id="PS51820"/>
    </source>
</evidence>
<dbReference type="PROSITE" id="PS51820">
    <property type="entry name" value="PA14"/>
    <property type="match status" value="1"/>
</dbReference>
<comment type="caution">
    <text evidence="3">The sequence shown here is derived from an EMBL/GenBank/DDBJ whole genome shotgun (WGS) entry which is preliminary data.</text>
</comment>
<feature type="domain" description="PA14" evidence="2">
    <location>
        <begin position="499"/>
        <end position="637"/>
    </location>
</feature>
<dbReference type="GO" id="GO:0016787">
    <property type="term" value="F:hydrolase activity"/>
    <property type="evidence" value="ECO:0007669"/>
    <property type="project" value="InterPro"/>
</dbReference>
<dbReference type="AlphaFoldDB" id="A0A9X1ZU96"/>